<dbReference type="GO" id="GO:0005509">
    <property type="term" value="F:calcium ion binding"/>
    <property type="evidence" value="ECO:0007669"/>
    <property type="project" value="InterPro"/>
</dbReference>
<evidence type="ECO:0000256" key="7">
    <source>
        <dbReference type="ARBA" id="ARBA00022989"/>
    </source>
</evidence>
<evidence type="ECO:0000256" key="4">
    <source>
        <dbReference type="ARBA" id="ARBA00022729"/>
    </source>
</evidence>
<keyword evidence="9" id="KW-1015">Disulfide bond</keyword>
<evidence type="ECO:0000256" key="9">
    <source>
        <dbReference type="ARBA" id="ARBA00023157"/>
    </source>
</evidence>
<dbReference type="PROSITE" id="PS01186">
    <property type="entry name" value="EGF_2"/>
    <property type="match status" value="2"/>
</dbReference>
<dbReference type="Proteomes" id="UP001209878">
    <property type="component" value="Unassembled WGS sequence"/>
</dbReference>
<dbReference type="PROSITE" id="PS50026">
    <property type="entry name" value="EGF_3"/>
    <property type="match status" value="2"/>
</dbReference>
<dbReference type="SUPFAM" id="SSF57184">
    <property type="entry name" value="Growth factor receptor domain"/>
    <property type="match status" value="1"/>
</dbReference>
<dbReference type="CDD" id="cd00054">
    <property type="entry name" value="EGF_CA"/>
    <property type="match status" value="1"/>
</dbReference>
<dbReference type="InterPro" id="IPR018097">
    <property type="entry name" value="EGF_Ca-bd_CS"/>
</dbReference>
<keyword evidence="8" id="KW-0472">Membrane</keyword>
<evidence type="ECO:0000256" key="11">
    <source>
        <dbReference type="PROSITE-ProRule" id="PRU00076"/>
    </source>
</evidence>
<evidence type="ECO:0000256" key="2">
    <source>
        <dbReference type="ARBA" id="ARBA00022536"/>
    </source>
</evidence>
<accession>A0AAD9L275</accession>
<evidence type="ECO:0000256" key="5">
    <source>
        <dbReference type="ARBA" id="ARBA00022734"/>
    </source>
</evidence>
<feature type="domain" description="EGF-like" evidence="12">
    <location>
        <begin position="135"/>
        <end position="175"/>
    </location>
</feature>
<dbReference type="PROSITE" id="PS01187">
    <property type="entry name" value="EGF_CA"/>
    <property type="match status" value="1"/>
</dbReference>
<dbReference type="AlphaFoldDB" id="A0AAD9L275"/>
<evidence type="ECO:0000256" key="1">
    <source>
        <dbReference type="ARBA" id="ARBA00004479"/>
    </source>
</evidence>
<dbReference type="PROSITE" id="PS00010">
    <property type="entry name" value="ASX_HYDROXYL"/>
    <property type="match status" value="2"/>
</dbReference>
<dbReference type="InterPro" id="IPR000152">
    <property type="entry name" value="EGF-type_Asp/Asn_hydroxyl_site"/>
</dbReference>
<evidence type="ECO:0000259" key="12">
    <source>
        <dbReference type="PROSITE" id="PS50026"/>
    </source>
</evidence>
<dbReference type="EMBL" id="JAODUO010000406">
    <property type="protein sequence ID" value="KAK2181215.1"/>
    <property type="molecule type" value="Genomic_DNA"/>
</dbReference>
<dbReference type="GO" id="GO:0030246">
    <property type="term" value="F:carbohydrate binding"/>
    <property type="evidence" value="ECO:0007669"/>
    <property type="project" value="UniProtKB-KW"/>
</dbReference>
<dbReference type="Pfam" id="PF07645">
    <property type="entry name" value="EGF_CA"/>
    <property type="match status" value="2"/>
</dbReference>
<dbReference type="InterPro" id="IPR001881">
    <property type="entry name" value="EGF-like_Ca-bd_dom"/>
</dbReference>
<feature type="domain" description="EGF-like" evidence="12">
    <location>
        <begin position="95"/>
        <end position="134"/>
    </location>
</feature>
<dbReference type="FunFam" id="2.10.25.10:FF:000038">
    <property type="entry name" value="Fibrillin 2"/>
    <property type="match status" value="1"/>
</dbReference>
<dbReference type="InterPro" id="IPR049883">
    <property type="entry name" value="NOTCH1_EGF-like"/>
</dbReference>
<dbReference type="FunFam" id="2.10.25.10:FF:000010">
    <property type="entry name" value="Pro-epidermal growth factor"/>
    <property type="match status" value="1"/>
</dbReference>
<name>A0AAD9L275_RIDPI</name>
<dbReference type="InterPro" id="IPR051505">
    <property type="entry name" value="C-type_lectin_domain"/>
</dbReference>
<keyword evidence="5" id="KW-0430">Lectin</keyword>
<comment type="caution">
    <text evidence="11">Lacks conserved residue(s) required for the propagation of feature annotation.</text>
</comment>
<dbReference type="SMART" id="SM00181">
    <property type="entry name" value="EGF"/>
    <property type="match status" value="4"/>
</dbReference>
<evidence type="ECO:0000256" key="10">
    <source>
        <dbReference type="ARBA" id="ARBA00023180"/>
    </source>
</evidence>
<gene>
    <name evidence="13" type="ORF">NP493_406g02023</name>
</gene>
<evidence type="ECO:0000313" key="13">
    <source>
        <dbReference type="EMBL" id="KAK2181215.1"/>
    </source>
</evidence>
<keyword evidence="4" id="KW-0732">Signal</keyword>
<keyword evidence="10" id="KW-0325">Glycoprotein</keyword>
<reference evidence="13" key="1">
    <citation type="journal article" date="2023" name="Mol. Biol. Evol.">
        <title>Third-Generation Sequencing Reveals the Adaptive Role of the Epigenome in Three Deep-Sea Polychaetes.</title>
        <authorList>
            <person name="Perez M."/>
            <person name="Aroh O."/>
            <person name="Sun Y."/>
            <person name="Lan Y."/>
            <person name="Juniper S.K."/>
            <person name="Young C.R."/>
            <person name="Angers B."/>
            <person name="Qian P.Y."/>
        </authorList>
    </citation>
    <scope>NUCLEOTIDE SEQUENCE</scope>
    <source>
        <tissue evidence="13">Vestimentum</tissue>
    </source>
</reference>
<evidence type="ECO:0000313" key="14">
    <source>
        <dbReference type="Proteomes" id="UP001209878"/>
    </source>
</evidence>
<evidence type="ECO:0000256" key="8">
    <source>
        <dbReference type="ARBA" id="ARBA00023136"/>
    </source>
</evidence>
<keyword evidence="6" id="KW-0677">Repeat</keyword>
<proteinExistence type="predicted"/>
<dbReference type="GO" id="GO:0016020">
    <property type="term" value="C:membrane"/>
    <property type="evidence" value="ECO:0007669"/>
    <property type="project" value="UniProtKB-SubCell"/>
</dbReference>
<protein>
    <recommendedName>
        <fullName evidence="12">EGF-like domain-containing protein</fullName>
    </recommendedName>
</protein>
<dbReference type="InterPro" id="IPR009030">
    <property type="entry name" value="Growth_fac_rcpt_cys_sf"/>
</dbReference>
<dbReference type="PANTHER" id="PTHR14789">
    <property type="entry name" value="CHONDROLECTIN VARIANT CHODLFDELTAE"/>
    <property type="match status" value="1"/>
</dbReference>
<keyword evidence="14" id="KW-1185">Reference proteome</keyword>
<evidence type="ECO:0000256" key="3">
    <source>
        <dbReference type="ARBA" id="ARBA00022692"/>
    </source>
</evidence>
<dbReference type="Gene3D" id="2.10.25.10">
    <property type="entry name" value="Laminin"/>
    <property type="match status" value="3"/>
</dbReference>
<sequence>MCDCSGNGDCLFTELAADQKEASKFRVVACKCNVGYAGTSCADNFDGCQDNPCTMLTNCTDLSPSEQATQNKAFTCSECPTGYIDDYGICVVLSDVNECDTASTCTDIQTCTNTPGSYTCNCKAGYRMTGDTCNDINECNEKSSGCQQKCANTIGSFTCSCSDGYTLEADGVNCKQGQLYQYYRQLF</sequence>
<dbReference type="GO" id="GO:0071944">
    <property type="term" value="C:cell periphery"/>
    <property type="evidence" value="ECO:0007669"/>
    <property type="project" value="UniProtKB-ARBA"/>
</dbReference>
<evidence type="ECO:0000256" key="6">
    <source>
        <dbReference type="ARBA" id="ARBA00022737"/>
    </source>
</evidence>
<comment type="caution">
    <text evidence="13">The sequence shown here is derived from an EMBL/GenBank/DDBJ whole genome shotgun (WGS) entry which is preliminary data.</text>
</comment>
<keyword evidence="3" id="KW-0812">Transmembrane</keyword>
<dbReference type="SMART" id="SM00179">
    <property type="entry name" value="EGF_CA"/>
    <property type="match status" value="2"/>
</dbReference>
<keyword evidence="7" id="KW-1133">Transmembrane helix</keyword>
<comment type="subcellular location">
    <subcellularLocation>
        <location evidence="1">Membrane</location>
        <topology evidence="1">Single-pass type I membrane protein</topology>
    </subcellularLocation>
</comment>
<organism evidence="13 14">
    <name type="scientific">Ridgeia piscesae</name>
    <name type="common">Tubeworm</name>
    <dbReference type="NCBI Taxonomy" id="27915"/>
    <lineage>
        <taxon>Eukaryota</taxon>
        <taxon>Metazoa</taxon>
        <taxon>Spiralia</taxon>
        <taxon>Lophotrochozoa</taxon>
        <taxon>Annelida</taxon>
        <taxon>Polychaeta</taxon>
        <taxon>Sedentaria</taxon>
        <taxon>Canalipalpata</taxon>
        <taxon>Sabellida</taxon>
        <taxon>Siboglinidae</taxon>
        <taxon>Ridgeia</taxon>
    </lineage>
</organism>
<dbReference type="InterPro" id="IPR000742">
    <property type="entry name" value="EGF"/>
</dbReference>
<keyword evidence="2 11" id="KW-0245">EGF-like domain</keyword>